<dbReference type="AlphaFoldDB" id="A0A067Q6B4"/>
<reference evidence="3" key="1">
    <citation type="journal article" date="2014" name="Proc. Natl. Acad. Sci. U.S.A.">
        <title>Extensive sampling of basidiomycete genomes demonstrates inadequacy of the white-rot/brown-rot paradigm for wood decay fungi.</title>
        <authorList>
            <person name="Riley R."/>
            <person name="Salamov A.A."/>
            <person name="Brown D.W."/>
            <person name="Nagy L.G."/>
            <person name="Floudas D."/>
            <person name="Held B.W."/>
            <person name="Levasseur A."/>
            <person name="Lombard V."/>
            <person name="Morin E."/>
            <person name="Otillar R."/>
            <person name="Lindquist E.A."/>
            <person name="Sun H."/>
            <person name="LaButti K.M."/>
            <person name="Schmutz J."/>
            <person name="Jabbour D."/>
            <person name="Luo H."/>
            <person name="Baker S.E."/>
            <person name="Pisabarro A.G."/>
            <person name="Walton J.D."/>
            <person name="Blanchette R.A."/>
            <person name="Henrissat B."/>
            <person name="Martin F."/>
            <person name="Cullen D."/>
            <person name="Hibbett D.S."/>
            <person name="Grigoriev I.V."/>
        </authorList>
    </citation>
    <scope>NUCLEOTIDE SEQUENCE [LARGE SCALE GENOMIC DNA]</scope>
    <source>
        <strain evidence="3">MUCL 33604</strain>
    </source>
</reference>
<evidence type="ECO:0000313" key="2">
    <source>
        <dbReference type="EMBL" id="KDQ61720.1"/>
    </source>
</evidence>
<protein>
    <submittedName>
        <fullName evidence="2">Uncharacterized protein</fullName>
    </submittedName>
</protein>
<keyword evidence="3" id="KW-1185">Reference proteome</keyword>
<keyword evidence="1" id="KW-0732">Signal</keyword>
<feature type="chain" id="PRO_5001643793" evidence="1">
    <location>
        <begin position="17"/>
        <end position="206"/>
    </location>
</feature>
<proteinExistence type="predicted"/>
<sequence length="206" mass="22982">MKLFYVLALLISTVCASPIAEPPEARWTTKYTGRIQIVPTNGHPLGFVYNFTNDVNGVSPNRASDVHVTFNYTHGTPFTMVATNFLKPEPYFQYLGASTGHEGTLIPKSADHNELGFHRQPAITPPYSTPAEWAMGRKYETSIWTLDGQSKKLTAQWVNPDHSKPTTHIVYDKKLNEVLFVGDLATYNRGTPGHHAIEVGLYFVSD</sequence>
<organism evidence="2 3">
    <name type="scientific">Jaapia argillacea MUCL 33604</name>
    <dbReference type="NCBI Taxonomy" id="933084"/>
    <lineage>
        <taxon>Eukaryota</taxon>
        <taxon>Fungi</taxon>
        <taxon>Dikarya</taxon>
        <taxon>Basidiomycota</taxon>
        <taxon>Agaricomycotina</taxon>
        <taxon>Agaricomycetes</taxon>
        <taxon>Agaricomycetidae</taxon>
        <taxon>Jaapiales</taxon>
        <taxon>Jaapiaceae</taxon>
        <taxon>Jaapia</taxon>
    </lineage>
</organism>
<dbReference type="STRING" id="933084.A0A067Q6B4"/>
<dbReference type="HOGENOM" id="CLU_066064_1_0_1"/>
<dbReference type="OrthoDB" id="4584900at2759"/>
<dbReference type="Proteomes" id="UP000027265">
    <property type="component" value="Unassembled WGS sequence"/>
</dbReference>
<gene>
    <name evidence="2" type="ORF">JAAARDRAFT_31187</name>
</gene>
<name>A0A067Q6B4_9AGAM</name>
<accession>A0A067Q6B4</accession>
<dbReference type="InParanoid" id="A0A067Q6B4"/>
<dbReference type="EMBL" id="KL197712">
    <property type="protein sequence ID" value="KDQ61720.1"/>
    <property type="molecule type" value="Genomic_DNA"/>
</dbReference>
<feature type="signal peptide" evidence="1">
    <location>
        <begin position="1"/>
        <end position="16"/>
    </location>
</feature>
<evidence type="ECO:0000313" key="3">
    <source>
        <dbReference type="Proteomes" id="UP000027265"/>
    </source>
</evidence>
<evidence type="ECO:0000256" key="1">
    <source>
        <dbReference type="SAM" id="SignalP"/>
    </source>
</evidence>